<dbReference type="Pfam" id="PF02518">
    <property type="entry name" value="HATPase_c"/>
    <property type="match status" value="1"/>
</dbReference>
<evidence type="ECO:0000313" key="2">
    <source>
        <dbReference type="EMBL" id="MPN05533.1"/>
    </source>
</evidence>
<keyword evidence="2" id="KW-0808">Transferase</keyword>
<dbReference type="Gene3D" id="3.30.565.10">
    <property type="entry name" value="Histidine kinase-like ATPase, C-terminal domain"/>
    <property type="match status" value="1"/>
</dbReference>
<dbReference type="PANTHER" id="PTHR43065">
    <property type="entry name" value="SENSOR HISTIDINE KINASE"/>
    <property type="match status" value="1"/>
</dbReference>
<protein>
    <submittedName>
        <fullName evidence="2">Blue-light-activated histidine kinase 2</fullName>
        <ecNumber evidence="2">2.7.13.3</ecNumber>
    </submittedName>
</protein>
<proteinExistence type="predicted"/>
<reference evidence="2" key="1">
    <citation type="submission" date="2019-08" db="EMBL/GenBank/DDBJ databases">
        <authorList>
            <person name="Kucharzyk K."/>
            <person name="Murdoch R.W."/>
            <person name="Higgins S."/>
            <person name="Loffler F."/>
        </authorList>
    </citation>
    <scope>NUCLEOTIDE SEQUENCE</scope>
</reference>
<sequence>MQAEKFTDRKVIEAFKESESRIVSISLIHKELYESGNLHYLDISSYIRKLVKDLSLSYNTEDSGICVHLEVDRVFLSVDTAVSLGIIINEFFTNSMKYAFSPGKGGDINISLLGEETGESPEKRFTGSESYENLTLTFSDNGKGLPEAFDFRNTESLGLQLVNALVDQINGSLDLYRGNGTKFTIKFRDTVRRDKLNNENT</sequence>
<dbReference type="AlphaFoldDB" id="A0A645EYH3"/>
<dbReference type="PANTHER" id="PTHR43065:SF23">
    <property type="entry name" value="SENSOR HISTIDINE KINASE PDTAS"/>
    <property type="match status" value="1"/>
</dbReference>
<dbReference type="SUPFAM" id="SSF55874">
    <property type="entry name" value="ATPase domain of HSP90 chaperone/DNA topoisomerase II/histidine kinase"/>
    <property type="match status" value="1"/>
</dbReference>
<dbReference type="SMART" id="SM00387">
    <property type="entry name" value="HATPase_c"/>
    <property type="match status" value="1"/>
</dbReference>
<gene>
    <name evidence="2" type="ORF">SDC9_152784</name>
</gene>
<feature type="domain" description="Histidine kinase/HSP90-like ATPase" evidence="1">
    <location>
        <begin position="79"/>
        <end position="191"/>
    </location>
</feature>
<organism evidence="2">
    <name type="scientific">bioreactor metagenome</name>
    <dbReference type="NCBI Taxonomy" id="1076179"/>
    <lineage>
        <taxon>unclassified sequences</taxon>
        <taxon>metagenomes</taxon>
        <taxon>ecological metagenomes</taxon>
    </lineage>
</organism>
<dbReference type="EMBL" id="VSSQ01051435">
    <property type="protein sequence ID" value="MPN05533.1"/>
    <property type="molecule type" value="Genomic_DNA"/>
</dbReference>
<dbReference type="InterPro" id="IPR003594">
    <property type="entry name" value="HATPase_dom"/>
</dbReference>
<comment type="caution">
    <text evidence="2">The sequence shown here is derived from an EMBL/GenBank/DDBJ whole genome shotgun (WGS) entry which is preliminary data.</text>
</comment>
<dbReference type="GO" id="GO:0004673">
    <property type="term" value="F:protein histidine kinase activity"/>
    <property type="evidence" value="ECO:0007669"/>
    <property type="project" value="UniProtKB-EC"/>
</dbReference>
<dbReference type="Pfam" id="PF07568">
    <property type="entry name" value="HisKA_2"/>
    <property type="match status" value="1"/>
</dbReference>
<dbReference type="InterPro" id="IPR036890">
    <property type="entry name" value="HATPase_C_sf"/>
</dbReference>
<accession>A0A645EYH3</accession>
<dbReference type="InterPro" id="IPR011495">
    <property type="entry name" value="Sig_transdc_His_kin_sub2_dim/P"/>
</dbReference>
<name>A0A645EYH3_9ZZZZ</name>
<keyword evidence="2" id="KW-0418">Kinase</keyword>
<dbReference type="EC" id="2.7.13.3" evidence="2"/>
<evidence type="ECO:0000259" key="1">
    <source>
        <dbReference type="SMART" id="SM00387"/>
    </source>
</evidence>